<sequence length="112" mass="12280">MAVPPAGTLDLVPPRQLSVAAAARLFERMVMRGELILFDTVMTIDRLKATQVAYVYGMDGRLRLIRVSARLTPPLPVPEASCRVISIDAWLTPEGELTESHLHVEPMAEEGG</sequence>
<dbReference type="EMBL" id="QPJY01000006">
    <property type="protein sequence ID" value="RCX29788.1"/>
    <property type="molecule type" value="Genomic_DNA"/>
</dbReference>
<organism evidence="1 2">
    <name type="scientific">Thioalbus denitrificans</name>
    <dbReference type="NCBI Taxonomy" id="547122"/>
    <lineage>
        <taxon>Bacteria</taxon>
        <taxon>Pseudomonadati</taxon>
        <taxon>Pseudomonadota</taxon>
        <taxon>Gammaproteobacteria</taxon>
        <taxon>Chromatiales</taxon>
        <taxon>Ectothiorhodospiraceae</taxon>
        <taxon>Thioalbus</taxon>
    </lineage>
</organism>
<reference evidence="1 2" key="1">
    <citation type="submission" date="2018-07" db="EMBL/GenBank/DDBJ databases">
        <title>Genomic Encyclopedia of Type Strains, Phase IV (KMG-IV): sequencing the most valuable type-strain genomes for metagenomic binning, comparative biology and taxonomic classification.</title>
        <authorList>
            <person name="Goeker M."/>
        </authorList>
    </citation>
    <scope>NUCLEOTIDE SEQUENCE [LARGE SCALE GENOMIC DNA]</scope>
    <source>
        <strain evidence="1 2">DSM 26407</strain>
    </source>
</reference>
<dbReference type="AlphaFoldDB" id="A0A369C9E7"/>
<dbReference type="RefSeq" id="WP_114280011.1">
    <property type="nucleotide sequence ID" value="NZ_QPJY01000006.1"/>
</dbReference>
<comment type="caution">
    <text evidence="1">The sequence shown here is derived from an EMBL/GenBank/DDBJ whole genome shotgun (WGS) entry which is preliminary data.</text>
</comment>
<keyword evidence="2" id="KW-1185">Reference proteome</keyword>
<protein>
    <submittedName>
        <fullName evidence="1">Uncharacterized protein</fullName>
    </submittedName>
</protein>
<accession>A0A369C9E7</accession>
<proteinExistence type="predicted"/>
<evidence type="ECO:0000313" key="2">
    <source>
        <dbReference type="Proteomes" id="UP000252707"/>
    </source>
</evidence>
<name>A0A369C9E7_9GAMM</name>
<evidence type="ECO:0000313" key="1">
    <source>
        <dbReference type="EMBL" id="RCX29788.1"/>
    </source>
</evidence>
<dbReference type="Proteomes" id="UP000252707">
    <property type="component" value="Unassembled WGS sequence"/>
</dbReference>
<gene>
    <name evidence="1" type="ORF">DFQ59_10620</name>
</gene>